<protein>
    <submittedName>
        <fullName evidence="1">Uncharacterized protein</fullName>
    </submittedName>
</protein>
<sequence length="40" mass="4437">MLLFAAICKFCCRLRRLGLQCRPAKGYLKFSGSLCTHSSG</sequence>
<comment type="caution">
    <text evidence="1">The sequence shown here is derived from an EMBL/GenBank/DDBJ whole genome shotgun (WGS) entry which is preliminary data.</text>
</comment>
<reference evidence="1 2" key="1">
    <citation type="submission" date="2009-01" db="EMBL/GenBank/DDBJ databases">
        <authorList>
            <person name="Fulton L."/>
            <person name="Clifton S."/>
            <person name="Chinwalla A.T."/>
            <person name="Mitreva M."/>
            <person name="Sodergren E."/>
            <person name="Weinstock G."/>
            <person name="Clifton S."/>
            <person name="Dooling D.J."/>
            <person name="Fulton B."/>
            <person name="Minx P."/>
            <person name="Pepin K.H."/>
            <person name="Johnson M."/>
            <person name="Bhonagiri V."/>
            <person name="Nash W.E."/>
            <person name="Mardis E.R."/>
            <person name="Wilson R.K."/>
        </authorList>
    </citation>
    <scope>NUCLEOTIDE SEQUENCE [LARGE SCALE GENOMIC DNA]</scope>
    <source>
        <strain evidence="1 2">ATCC 23834</strain>
    </source>
</reference>
<dbReference type="HOGENOM" id="CLU_3288849_0_0_4"/>
<proteinExistence type="predicted"/>
<gene>
    <name evidence="1" type="ORF">EIKCOROL_01716</name>
</gene>
<dbReference type="EMBL" id="ACEA01000034">
    <property type="protein sequence ID" value="EEG23641.1"/>
    <property type="molecule type" value="Genomic_DNA"/>
</dbReference>
<evidence type="ECO:0000313" key="2">
    <source>
        <dbReference type="Proteomes" id="UP000005837"/>
    </source>
</evidence>
<organism evidence="1 2">
    <name type="scientific">Eikenella corrodens ATCC 23834</name>
    <dbReference type="NCBI Taxonomy" id="546274"/>
    <lineage>
        <taxon>Bacteria</taxon>
        <taxon>Pseudomonadati</taxon>
        <taxon>Pseudomonadota</taxon>
        <taxon>Betaproteobacteria</taxon>
        <taxon>Neisseriales</taxon>
        <taxon>Neisseriaceae</taxon>
        <taxon>Eikenella</taxon>
    </lineage>
</organism>
<name>C0DWG5_EIKCO</name>
<evidence type="ECO:0000313" key="1">
    <source>
        <dbReference type="EMBL" id="EEG23641.1"/>
    </source>
</evidence>
<dbReference type="AlphaFoldDB" id="C0DWG5"/>
<dbReference type="Proteomes" id="UP000005837">
    <property type="component" value="Unassembled WGS sequence"/>
</dbReference>
<accession>C0DWG5</accession>